<dbReference type="InterPro" id="IPR010285">
    <property type="entry name" value="DNA_helicase_pif1-like_DEAD"/>
</dbReference>
<evidence type="ECO:0000256" key="10">
    <source>
        <dbReference type="ARBA" id="ARBA00022840"/>
    </source>
</evidence>
<dbReference type="InterPro" id="IPR049163">
    <property type="entry name" value="Pif1-like_2B_dom"/>
</dbReference>
<feature type="compositionally biased region" description="Basic and acidic residues" evidence="19">
    <location>
        <begin position="1363"/>
        <end position="1372"/>
    </location>
</feature>
<evidence type="ECO:0000256" key="13">
    <source>
        <dbReference type="ARBA" id="ARBA00023172"/>
    </source>
</evidence>
<dbReference type="Proteomes" id="UP000635477">
    <property type="component" value="Unassembled WGS sequence"/>
</dbReference>
<organism evidence="22 23">
    <name type="scientific">Fusarium zealandicum</name>
    <dbReference type="NCBI Taxonomy" id="1053134"/>
    <lineage>
        <taxon>Eukaryota</taxon>
        <taxon>Fungi</taxon>
        <taxon>Dikarya</taxon>
        <taxon>Ascomycota</taxon>
        <taxon>Pezizomycotina</taxon>
        <taxon>Sordariomycetes</taxon>
        <taxon>Hypocreomycetidae</taxon>
        <taxon>Hypocreales</taxon>
        <taxon>Nectriaceae</taxon>
        <taxon>Fusarium</taxon>
        <taxon>Fusarium staphyleae species complex</taxon>
    </lineage>
</organism>
<keyword evidence="16 18" id="KW-0539">Nucleus</keyword>
<dbReference type="GO" id="GO:0006310">
    <property type="term" value="P:DNA recombination"/>
    <property type="evidence" value="ECO:0007669"/>
    <property type="project" value="UniProtKB-UniRule"/>
</dbReference>
<dbReference type="Gene3D" id="3.40.50.10260">
    <property type="entry name" value="YjeF N-terminal domain"/>
    <property type="match status" value="1"/>
</dbReference>
<dbReference type="InterPro" id="IPR027417">
    <property type="entry name" value="P-loop_NTPase"/>
</dbReference>
<dbReference type="GO" id="GO:0005730">
    <property type="term" value="C:nucleolus"/>
    <property type="evidence" value="ECO:0007669"/>
    <property type="project" value="UniProtKB-SubCell"/>
</dbReference>
<feature type="compositionally biased region" description="Polar residues" evidence="19">
    <location>
        <begin position="62"/>
        <end position="76"/>
    </location>
</feature>
<feature type="compositionally biased region" description="Basic residues" evidence="19">
    <location>
        <begin position="1140"/>
        <end position="1151"/>
    </location>
</feature>
<feature type="domain" description="YjeF N-terminal" evidence="20">
    <location>
        <begin position="1397"/>
        <end position="1657"/>
    </location>
</feature>
<sequence>MTAGIVSLPIRSSPTRGYFLRRAVQQLAHAHTQGASASPIFNAMLARANSEFEANGPPPQRSQPSKPFLPSSSPTRHNADIRQQLKKPNAAAVSARTMQPFSNPLNNRPPDNMNQSASSRPAGGVRSGSLASLYGASNSFRQDPAVIDLTGSLAKAKAAIDFSENDLSDDDDLDLDFKAPSALPTLPKPATSTPISNENMPPPPTSEKPFDWSSSPVSHFLPPQRTTSVTSTVADRSLKRESSGDRDSMDPPAPKKAKKRVLPQSFKQEEPEDDDEDHAQIARTPAAKRKDFWNPTASAVKEQKKQFRNQRQQEQPTPNTEMSTDDVKEVAKSHAKGNFAISLSEEQRHVLDLVVNQGQSVFFTGAAGTGKSVLMRAIITELKKKHAKDPERVAVTASTGLAACNIGGITLHSFSGIGLGKEDAPTLIKKIRRNPKAKNRWLKTKCLVLDEVSMVDGDLFDKLSQIGRTIRNNGRPWGGIQLVITGDFFQLPPVPDHGSKRETKFAFDAATWTTSIDHTIGLTQVFRQRDPKFANMLNEMRLGRISEDTVRAFKALARPLNYNDGMGTAELFSTRNEVENSNEKRLRELPGTTRRYDALDTGKEEVKDKLLMNMMAPKSINLKMNTQVMLIKNLDESLVNGSLGKVIGFSDEKTFDMTPADDYDEDDSMAKARRKLMKSFSRDPDTSSSGVKFPVVQFMATDGTSRVILCQPEEWKVELPNGELQAKRTQLPLILAWALSIHKAQGQTLERVKVNLGRVFEKGQAYVALSRATTQDGLQVLGFEKSKVMAHPRVIDFYNKLYSAEDALGRRPQTINDFVSNRIGPAAPKKPAQQVVELDDEEEAMASFEGWWATFWEVGTSANPVTQHRIPKIQSPTLTENLLCEKARPLQLEYSYLGRLETVRLWSTKTPKRRHRPSFSPIRPTFEELLPFLHRQLAIDDRSLARPSSPKPQRNFRKNPQNPQSPISDTSRLRLALFRNLMTSIRDVQAGSGLTLTNVFVSGTKEWHPQMRIDAANIADLSEIKTDDAPATYAPPPAEPVAAPTFSQPPSQPSFVDPAILSLGRPPASATPADSGAKAIDPKDEIPELQAAQPSAAVSTPGRFTPDQDLTGSIVDLAGSGILPELGNGHSAEPREGQSAKKKNRRSRQPKQAKGQRNEDSGQPAESSPAGSRGKGWRQTPILQSTSSFQPFHSLKRNGKGRKGTADNGWASEEVTEEMGDFDFENNLAKFDKRTIFDQMRKEDQIDDANRLVSHNRRPKPGTAGGKNLHPTENVLDIPSTAGKNADFWNSEADDGLNGAERPTARDLWSGQSNRRADSKSGPARRSQSRKASAVVTPGGLPMSRVNSGVRASHFSRLSISRPESRSTDGRKQQGHPPGLYLVPSGKRLETVSALQMLNLENIAANEVGLSEALMAENAGRGIAEVAFKALSDPATKMRFGLVGANLSASAILSNPAVVILAGNNKSGIRAIAAGRHLRNKNVNLLVCLVGIERERDLLEDLRQQLQLYRAFGGKILSKTDLFEHLRKNSSSGSPVSISLIIDALLGLTISFEELRTGDQATVYELMEWANRNEAFVLSVDVPTGIDPTSGKVAVIDGNRLFVKPRYVVAMGAPKRGLVEAVTPPGEHDPEYLNSSGHEDEWRLYIADIGLGSAVWRKAGTKIRRGIAFDERWVLEMRYRDGQQEETDYEEE</sequence>
<dbReference type="EMBL" id="JABEYC010000338">
    <property type="protein sequence ID" value="KAF4978822.1"/>
    <property type="molecule type" value="Genomic_DNA"/>
</dbReference>
<comment type="catalytic activity">
    <reaction evidence="17 18">
        <text>ATP + H2O = ADP + phosphate + H(+)</text>
        <dbReference type="Rhea" id="RHEA:13065"/>
        <dbReference type="ChEBI" id="CHEBI:15377"/>
        <dbReference type="ChEBI" id="CHEBI:15378"/>
        <dbReference type="ChEBI" id="CHEBI:30616"/>
        <dbReference type="ChEBI" id="CHEBI:43474"/>
        <dbReference type="ChEBI" id="CHEBI:456216"/>
        <dbReference type="EC" id="5.6.2.3"/>
    </reaction>
</comment>
<evidence type="ECO:0000259" key="20">
    <source>
        <dbReference type="PROSITE" id="PS51385"/>
    </source>
</evidence>
<dbReference type="GO" id="GO:0033962">
    <property type="term" value="P:P-body assembly"/>
    <property type="evidence" value="ECO:0007669"/>
    <property type="project" value="TreeGrafter"/>
</dbReference>
<feature type="compositionally biased region" description="Polar residues" evidence="19">
    <location>
        <begin position="958"/>
        <end position="970"/>
    </location>
</feature>
<dbReference type="Pfam" id="PF21530">
    <property type="entry name" value="Pif1_2B_dom"/>
    <property type="match status" value="1"/>
</dbReference>
<keyword evidence="15 18" id="KW-0413">Isomerase</keyword>
<keyword evidence="14 18" id="KW-0234">DNA repair</keyword>
<evidence type="ECO:0000256" key="8">
    <source>
        <dbReference type="ARBA" id="ARBA00022801"/>
    </source>
</evidence>
<dbReference type="GO" id="GO:0005524">
    <property type="term" value="F:ATP binding"/>
    <property type="evidence" value="ECO:0007669"/>
    <property type="project" value="UniProtKB-UniRule"/>
</dbReference>
<feature type="compositionally biased region" description="Polar residues" evidence="19">
    <location>
        <begin position="224"/>
        <end position="234"/>
    </location>
</feature>
<evidence type="ECO:0000256" key="6">
    <source>
        <dbReference type="ARBA" id="ARBA00022741"/>
    </source>
</evidence>
<evidence type="ECO:0000256" key="9">
    <source>
        <dbReference type="ARBA" id="ARBA00022806"/>
    </source>
</evidence>
<feature type="region of interest" description="Disordered" evidence="19">
    <location>
        <begin position="51"/>
        <end position="78"/>
    </location>
</feature>
<evidence type="ECO:0000256" key="19">
    <source>
        <dbReference type="SAM" id="MobiDB-lite"/>
    </source>
</evidence>
<dbReference type="CDD" id="cd18809">
    <property type="entry name" value="SF1_C_RecD"/>
    <property type="match status" value="1"/>
</dbReference>
<feature type="region of interest" description="Disordered" evidence="19">
    <location>
        <begin position="100"/>
        <end position="126"/>
    </location>
</feature>
<protein>
    <recommendedName>
        <fullName evidence="18">ATP-dependent DNA helicase PIF1</fullName>
        <ecNumber evidence="18">5.6.2.3</ecNumber>
    </recommendedName>
    <alternativeName>
        <fullName evidence="18">DNA 5'-3' helicase PIF1</fullName>
    </alternativeName>
    <alternativeName>
        <fullName evidence="18">DNA repair and recombination helicase PIF1</fullName>
    </alternativeName>
</protein>
<keyword evidence="13 18" id="KW-0233">DNA recombination</keyword>
<evidence type="ECO:0000256" key="15">
    <source>
        <dbReference type="ARBA" id="ARBA00023235"/>
    </source>
</evidence>
<feature type="region of interest" description="Disordered" evidence="19">
    <location>
        <begin position="1031"/>
        <end position="1080"/>
    </location>
</feature>
<evidence type="ECO:0000313" key="23">
    <source>
        <dbReference type="Proteomes" id="UP000635477"/>
    </source>
</evidence>
<dbReference type="OrthoDB" id="432234at2759"/>
<keyword evidence="6 18" id="KW-0547">Nucleotide-binding</keyword>
<dbReference type="SMART" id="SM01199">
    <property type="entry name" value="FDF"/>
    <property type="match status" value="1"/>
</dbReference>
<reference evidence="22" key="1">
    <citation type="journal article" date="2020" name="BMC Genomics">
        <title>Correction to: Identification and distribution of gene clusters required for synthesis of sphingolipid metabolism inhibitors in diverse species of the filamentous fungus Fusarium.</title>
        <authorList>
            <person name="Kim H.S."/>
            <person name="Lohmar J.M."/>
            <person name="Busman M."/>
            <person name="Brown D.W."/>
            <person name="Naumann T.A."/>
            <person name="Divon H.H."/>
            <person name="Lysoe E."/>
            <person name="Uhlig S."/>
            <person name="Proctor R.H."/>
        </authorList>
    </citation>
    <scope>NUCLEOTIDE SEQUENCE</scope>
    <source>
        <strain evidence="22">NRRL 22465</strain>
    </source>
</reference>
<feature type="compositionally biased region" description="Polar residues" evidence="19">
    <location>
        <begin position="190"/>
        <end position="199"/>
    </location>
</feature>
<dbReference type="Pfam" id="PF09532">
    <property type="entry name" value="FDF"/>
    <property type="match status" value="1"/>
</dbReference>
<dbReference type="GO" id="GO:0031087">
    <property type="term" value="P:deadenylation-independent decapping of nuclear-transcribed mRNA"/>
    <property type="evidence" value="ECO:0007669"/>
    <property type="project" value="TreeGrafter"/>
</dbReference>
<feature type="compositionally biased region" description="Polar residues" evidence="19">
    <location>
        <begin position="309"/>
        <end position="322"/>
    </location>
</feature>
<evidence type="ECO:0000256" key="4">
    <source>
        <dbReference type="ARBA" id="ARBA00006610"/>
    </source>
</evidence>
<dbReference type="GO" id="GO:0043139">
    <property type="term" value="F:5'-3' DNA helicase activity"/>
    <property type="evidence" value="ECO:0007669"/>
    <property type="project" value="UniProtKB-UniRule"/>
</dbReference>
<keyword evidence="5" id="KW-0963">Cytoplasm</keyword>
<evidence type="ECO:0000256" key="18">
    <source>
        <dbReference type="HAMAP-Rule" id="MF_03176"/>
    </source>
</evidence>
<comment type="similarity">
    <text evidence="18">Belongs to the helicase family. PIF1 subfamily.</text>
</comment>
<dbReference type="PANTHER" id="PTHR13612">
    <property type="entry name" value="ENHANCER OF MRNA-DECAPPING PROTEIN 3"/>
    <property type="match status" value="1"/>
</dbReference>
<evidence type="ECO:0000256" key="17">
    <source>
        <dbReference type="ARBA" id="ARBA00048954"/>
    </source>
</evidence>
<dbReference type="Pfam" id="PF03853">
    <property type="entry name" value="YjeF_N"/>
    <property type="match status" value="1"/>
</dbReference>
<accession>A0A8H4XL08</accession>
<dbReference type="HAMAP" id="MF_03176">
    <property type="entry name" value="PIF1"/>
    <property type="match status" value="1"/>
</dbReference>
<dbReference type="GO" id="GO:0016787">
    <property type="term" value="F:hydrolase activity"/>
    <property type="evidence" value="ECO:0007669"/>
    <property type="project" value="UniProtKB-KW"/>
</dbReference>
<gene>
    <name evidence="18" type="primary">PIF1</name>
    <name evidence="22" type="ORF">FZEAL_4866</name>
</gene>
<dbReference type="SUPFAM" id="SSF52540">
    <property type="entry name" value="P-loop containing nucleoside triphosphate hydrolases"/>
    <property type="match status" value="2"/>
</dbReference>
<keyword evidence="8 18" id="KW-0378">Hydrolase</keyword>
<evidence type="ECO:0000313" key="22">
    <source>
        <dbReference type="EMBL" id="KAF4978822.1"/>
    </source>
</evidence>
<dbReference type="Gene3D" id="3.40.50.300">
    <property type="entry name" value="P-loop containing nucleotide triphosphate hydrolases"/>
    <property type="match status" value="1"/>
</dbReference>
<dbReference type="PROSITE" id="PS51512">
    <property type="entry name" value="DFDF"/>
    <property type="match status" value="1"/>
</dbReference>
<dbReference type="SUPFAM" id="SSF64153">
    <property type="entry name" value="YjeF N-terminal domain-like"/>
    <property type="match status" value="1"/>
</dbReference>
<dbReference type="FunFam" id="3.40.50.10260:FF:000007">
    <property type="entry name" value="YjeF N-terminal domain-like protein"/>
    <property type="match status" value="1"/>
</dbReference>
<dbReference type="GO" id="GO:0003697">
    <property type="term" value="F:single-stranded DNA binding"/>
    <property type="evidence" value="ECO:0007669"/>
    <property type="project" value="UniProtKB-ARBA"/>
</dbReference>
<dbReference type="PANTHER" id="PTHR13612:SF0">
    <property type="entry name" value="ENHANCER OF MRNA-DECAPPING PROTEIN 3"/>
    <property type="match status" value="1"/>
</dbReference>
<evidence type="ECO:0000259" key="21">
    <source>
        <dbReference type="PROSITE" id="PS51512"/>
    </source>
</evidence>
<evidence type="ECO:0000256" key="2">
    <source>
        <dbReference type="ARBA" id="ARBA00004201"/>
    </source>
</evidence>
<feature type="region of interest" description="Disordered" evidence="19">
    <location>
        <begin position="178"/>
        <end position="278"/>
    </location>
</feature>
<feature type="compositionally biased region" description="Basic residues" evidence="19">
    <location>
        <begin position="1194"/>
        <end position="1203"/>
    </location>
</feature>
<evidence type="ECO:0000256" key="7">
    <source>
        <dbReference type="ARBA" id="ARBA00022763"/>
    </source>
</evidence>
<dbReference type="GO" id="GO:0006281">
    <property type="term" value="P:DNA repair"/>
    <property type="evidence" value="ECO:0007669"/>
    <property type="project" value="UniProtKB-UniRule"/>
</dbReference>
<feature type="domain" description="DFDF" evidence="21">
    <location>
        <begin position="1210"/>
        <end position="1246"/>
    </location>
</feature>
<dbReference type="GO" id="GO:0003729">
    <property type="term" value="F:mRNA binding"/>
    <property type="evidence" value="ECO:0007669"/>
    <property type="project" value="TreeGrafter"/>
</dbReference>
<feature type="region of interest" description="Disordered" evidence="19">
    <location>
        <begin position="941"/>
        <end position="970"/>
    </location>
</feature>
<keyword evidence="23" id="KW-1185">Reference proteome</keyword>
<comment type="subcellular location">
    <subcellularLocation>
        <location evidence="2">Cytoplasm</location>
        <location evidence="2">P-body</location>
    </subcellularLocation>
    <subcellularLocation>
        <location evidence="3">Nucleus</location>
        <location evidence="3">Nucleolus</location>
    </subcellularLocation>
    <subcellularLocation>
        <location evidence="18">Nucleus</location>
    </subcellularLocation>
    <subcellularLocation>
        <location evidence="18">Mitochondrion</location>
    </subcellularLocation>
</comment>
<keyword evidence="11 18" id="KW-0238">DNA-binding</keyword>
<feature type="region of interest" description="Disordered" evidence="19">
    <location>
        <begin position="299"/>
        <end position="325"/>
    </location>
</feature>
<keyword evidence="12 18" id="KW-0496">Mitochondrion</keyword>
<feature type="region of interest" description="Disordered" evidence="19">
    <location>
        <begin position="1092"/>
        <end position="1214"/>
    </location>
</feature>
<dbReference type="InterPro" id="IPR004443">
    <property type="entry name" value="YjeF_N_dom"/>
</dbReference>
<dbReference type="GO" id="GO:0000723">
    <property type="term" value="P:telomere maintenance"/>
    <property type="evidence" value="ECO:0007669"/>
    <property type="project" value="InterPro"/>
</dbReference>
<dbReference type="InterPro" id="IPR019050">
    <property type="entry name" value="FDF_dom"/>
</dbReference>
<feature type="region of interest" description="Disordered" evidence="19">
    <location>
        <begin position="1245"/>
        <end position="1379"/>
    </location>
</feature>
<comment type="cofactor">
    <cofactor evidence="1 18">
        <name>Mg(2+)</name>
        <dbReference type="ChEBI" id="CHEBI:18420"/>
    </cofactor>
</comment>
<evidence type="ECO:0000256" key="14">
    <source>
        <dbReference type="ARBA" id="ARBA00023204"/>
    </source>
</evidence>
<comment type="similarity">
    <text evidence="4">Belongs to the EDC3 family.</text>
</comment>
<evidence type="ECO:0000256" key="11">
    <source>
        <dbReference type="ARBA" id="ARBA00023125"/>
    </source>
</evidence>
<evidence type="ECO:0000256" key="12">
    <source>
        <dbReference type="ARBA" id="ARBA00023128"/>
    </source>
</evidence>
<proteinExistence type="inferred from homology"/>
<dbReference type="InterPro" id="IPR003593">
    <property type="entry name" value="AAA+_ATPase"/>
</dbReference>
<name>A0A8H4XL08_9HYPO</name>
<keyword evidence="7 18" id="KW-0227">DNA damage</keyword>
<dbReference type="InterPro" id="IPR048293">
    <property type="entry name" value="PIF1_RRM3_pfh1"/>
</dbReference>
<dbReference type="CDD" id="cd18037">
    <property type="entry name" value="DEXSc_Pif1_like"/>
    <property type="match status" value="1"/>
</dbReference>
<evidence type="ECO:0000256" key="1">
    <source>
        <dbReference type="ARBA" id="ARBA00001946"/>
    </source>
</evidence>
<dbReference type="InterPro" id="IPR036652">
    <property type="entry name" value="YjeF_N_dom_sf"/>
</dbReference>
<feature type="DNA-binding region" evidence="18">
    <location>
        <begin position="764"/>
        <end position="783"/>
    </location>
</feature>
<dbReference type="GO" id="GO:0000932">
    <property type="term" value="C:P-body"/>
    <property type="evidence" value="ECO:0007669"/>
    <property type="project" value="UniProtKB-SubCell"/>
</dbReference>
<dbReference type="InterPro" id="IPR025762">
    <property type="entry name" value="DFDF"/>
</dbReference>
<dbReference type="PROSITE" id="PS51385">
    <property type="entry name" value="YJEF_N"/>
    <property type="match status" value="1"/>
</dbReference>
<comment type="subunit">
    <text evidence="18">Monomer.</text>
</comment>
<dbReference type="SMART" id="SM00382">
    <property type="entry name" value="AAA"/>
    <property type="match status" value="1"/>
</dbReference>
<dbReference type="Pfam" id="PF05970">
    <property type="entry name" value="PIF1"/>
    <property type="match status" value="1"/>
</dbReference>
<dbReference type="EC" id="5.6.2.3" evidence="18"/>
<feature type="compositionally biased region" description="Basic and acidic residues" evidence="19">
    <location>
        <begin position="236"/>
        <end position="249"/>
    </location>
</feature>
<comment type="caution">
    <text evidence="22">The sequence shown here is derived from an EMBL/GenBank/DDBJ whole genome shotgun (WGS) entry which is preliminary data.</text>
</comment>
<evidence type="ECO:0000256" key="5">
    <source>
        <dbReference type="ARBA" id="ARBA00022490"/>
    </source>
</evidence>
<reference evidence="22" key="2">
    <citation type="submission" date="2020-05" db="EMBL/GenBank/DDBJ databases">
        <authorList>
            <person name="Kim H.-S."/>
            <person name="Proctor R.H."/>
            <person name="Brown D.W."/>
        </authorList>
    </citation>
    <scope>NUCLEOTIDE SEQUENCE</scope>
    <source>
        <strain evidence="22">NRRL 22465</strain>
    </source>
</reference>
<feature type="compositionally biased region" description="Low complexity" evidence="19">
    <location>
        <begin position="1040"/>
        <end position="1055"/>
    </location>
</feature>
<keyword evidence="10 18" id="KW-0067">ATP-binding</keyword>
<evidence type="ECO:0000256" key="16">
    <source>
        <dbReference type="ARBA" id="ARBA00023242"/>
    </source>
</evidence>
<keyword evidence="9 18" id="KW-0347">Helicase</keyword>
<dbReference type="FunFam" id="3.40.50.300:FF:001226">
    <property type="entry name" value="ATP-dependent DNA helicase PIF1"/>
    <property type="match status" value="1"/>
</dbReference>
<evidence type="ECO:0000256" key="3">
    <source>
        <dbReference type="ARBA" id="ARBA00004604"/>
    </source>
</evidence>
<dbReference type="GO" id="GO:0005739">
    <property type="term" value="C:mitochondrion"/>
    <property type="evidence" value="ECO:0007669"/>
    <property type="project" value="UniProtKB-SubCell"/>
</dbReference>
<feature type="compositionally biased region" description="Polar residues" evidence="19">
    <location>
        <begin position="1181"/>
        <end position="1191"/>
    </location>
</feature>
<feature type="binding site" evidence="18">
    <location>
        <begin position="365"/>
        <end position="372"/>
    </location>
    <ligand>
        <name>ATP</name>
        <dbReference type="ChEBI" id="CHEBI:30616"/>
    </ligand>
</feature>
<comment type="function">
    <text evidence="18">DNA-dependent ATPase and 5'-3' DNA helicase required for the maintenance of both mitochondrial and nuclear genome stability.</text>
</comment>